<dbReference type="InterPro" id="IPR013196">
    <property type="entry name" value="HTH_11"/>
</dbReference>
<comment type="caution">
    <text evidence="8">The sequence shown here is derived from an EMBL/GenBank/DDBJ whole genome shotgun (WGS) entry which is preliminary data.</text>
</comment>
<dbReference type="NCBIfam" id="TIGR00121">
    <property type="entry name" value="birA_ligase"/>
    <property type="match status" value="1"/>
</dbReference>
<feature type="DNA-binding region" description="H-T-H motif" evidence="6">
    <location>
        <begin position="27"/>
        <end position="46"/>
    </location>
</feature>
<evidence type="ECO:0000256" key="6">
    <source>
        <dbReference type="HAMAP-Rule" id="MF_00978"/>
    </source>
</evidence>
<feature type="binding site" evidence="6">
    <location>
        <begin position="124"/>
        <end position="126"/>
    </location>
    <ligand>
        <name>biotin</name>
        <dbReference type="ChEBI" id="CHEBI:57586"/>
    </ligand>
</feature>
<keyword evidence="9" id="KW-1185">Reference proteome</keyword>
<dbReference type="GO" id="GO:0004077">
    <property type="term" value="F:biotin--[biotin carboxyl-carrier protein] ligase activity"/>
    <property type="evidence" value="ECO:0007669"/>
    <property type="project" value="UniProtKB-UniRule"/>
</dbReference>
<evidence type="ECO:0000256" key="4">
    <source>
        <dbReference type="ARBA" id="ARBA00023267"/>
    </source>
</evidence>
<comment type="catalytic activity">
    <reaction evidence="5 6">
        <text>biotin + L-lysyl-[protein] + ATP = N(6)-biotinyl-L-lysyl-[protein] + AMP + diphosphate + H(+)</text>
        <dbReference type="Rhea" id="RHEA:11756"/>
        <dbReference type="Rhea" id="RHEA-COMP:9752"/>
        <dbReference type="Rhea" id="RHEA-COMP:10505"/>
        <dbReference type="ChEBI" id="CHEBI:15378"/>
        <dbReference type="ChEBI" id="CHEBI:29969"/>
        <dbReference type="ChEBI" id="CHEBI:30616"/>
        <dbReference type="ChEBI" id="CHEBI:33019"/>
        <dbReference type="ChEBI" id="CHEBI:57586"/>
        <dbReference type="ChEBI" id="CHEBI:83144"/>
        <dbReference type="ChEBI" id="CHEBI:456215"/>
        <dbReference type="EC" id="6.3.4.15"/>
    </reaction>
</comment>
<keyword evidence="2 6" id="KW-0547">Nucleotide-binding</keyword>
<dbReference type="PANTHER" id="PTHR12835">
    <property type="entry name" value="BIOTIN PROTEIN LIGASE"/>
    <property type="match status" value="1"/>
</dbReference>
<dbReference type="Gene3D" id="1.10.10.10">
    <property type="entry name" value="Winged helix-like DNA-binding domain superfamily/Winged helix DNA-binding domain"/>
    <property type="match status" value="1"/>
</dbReference>
<keyword evidence="6" id="KW-0804">Transcription</keyword>
<keyword evidence="6" id="KW-0805">Transcription regulation</keyword>
<sequence>MPLNQLSSDAIRTRIVEYLAPGHFCSGEVLGEQLGISRAAVSNHIKCLHDLGLDIYSVQGKGYKLAQPLILLNKSTIAAQLSNPGNANLIVLNVIDSTNQYIKEHQTELPNGFVCLAEAQTAGRGRHGRKWVSPYGASMYLSMHWTFALGYQALNGLSLVIGVAVVEALKKLGIVEAQVKWPNDIYVQGKKLAGILIEVEGQMGATCQCVIGIGLNVALPTSVTQIDQPYTDMQSILEQDIDRNRFAATLINELHTTMEVFEKSGLQPFIAPWQAADVYANKAIKLIIGQKTIEGIGRGIDNSGALLIETAEGVRAYQGGEISVRPG</sequence>
<keyword evidence="3 6" id="KW-0067">ATP-binding</keyword>
<dbReference type="InterPro" id="IPR011991">
    <property type="entry name" value="ArsR-like_HTH"/>
</dbReference>
<dbReference type="EC" id="6.3.4.15" evidence="6"/>
<dbReference type="CDD" id="cd16442">
    <property type="entry name" value="BPL"/>
    <property type="match status" value="1"/>
</dbReference>
<dbReference type="AlphaFoldDB" id="A0A148KMN5"/>
<feature type="domain" description="BPL/LPL catalytic" evidence="7">
    <location>
        <begin position="81"/>
        <end position="262"/>
    </location>
</feature>
<dbReference type="Gene3D" id="2.30.30.100">
    <property type="match status" value="1"/>
</dbReference>
<dbReference type="EMBL" id="LSNE01000010">
    <property type="protein sequence ID" value="KXI27541.1"/>
    <property type="molecule type" value="Genomic_DNA"/>
</dbReference>
<dbReference type="InterPro" id="IPR003142">
    <property type="entry name" value="BPL_C"/>
</dbReference>
<evidence type="ECO:0000256" key="2">
    <source>
        <dbReference type="ARBA" id="ARBA00022741"/>
    </source>
</evidence>
<keyword evidence="6" id="KW-0238">DNA-binding</keyword>
<dbReference type="PANTHER" id="PTHR12835:SF5">
    <property type="entry name" value="BIOTIN--PROTEIN LIGASE"/>
    <property type="match status" value="1"/>
</dbReference>
<dbReference type="GO" id="GO:0006355">
    <property type="term" value="P:regulation of DNA-templated transcription"/>
    <property type="evidence" value="ECO:0007669"/>
    <property type="project" value="UniProtKB-UniRule"/>
</dbReference>
<evidence type="ECO:0000313" key="8">
    <source>
        <dbReference type="EMBL" id="KXI27541.1"/>
    </source>
</evidence>
<dbReference type="GO" id="GO:0005524">
    <property type="term" value="F:ATP binding"/>
    <property type="evidence" value="ECO:0007669"/>
    <property type="project" value="UniProtKB-UniRule"/>
</dbReference>
<dbReference type="SUPFAM" id="SSF50037">
    <property type="entry name" value="C-terminal domain of transcriptional repressors"/>
    <property type="match status" value="1"/>
</dbReference>
<dbReference type="InterPro" id="IPR008988">
    <property type="entry name" value="Transcriptional_repressor_C"/>
</dbReference>
<proteinExistence type="inferred from homology"/>
<dbReference type="GO" id="GO:0003677">
    <property type="term" value="F:DNA binding"/>
    <property type="evidence" value="ECO:0007669"/>
    <property type="project" value="UniProtKB-UniRule"/>
</dbReference>
<dbReference type="PROSITE" id="PS51733">
    <property type="entry name" value="BPL_LPL_CATALYTIC"/>
    <property type="match status" value="1"/>
</dbReference>
<name>A0A148KMN5_9ALTE</name>
<dbReference type="InterPro" id="IPR004143">
    <property type="entry name" value="BPL_LPL_catalytic"/>
</dbReference>
<gene>
    <name evidence="6" type="primary">birA</name>
    <name evidence="8" type="ORF">AX660_00870</name>
</gene>
<comment type="similarity">
    <text evidence="6">Belongs to the biotin--protein ligase family.</text>
</comment>
<evidence type="ECO:0000256" key="5">
    <source>
        <dbReference type="ARBA" id="ARBA00047846"/>
    </source>
</evidence>
<dbReference type="Pfam" id="PF02237">
    <property type="entry name" value="BPL_C"/>
    <property type="match status" value="1"/>
</dbReference>
<protein>
    <recommendedName>
        <fullName evidence="6">Bifunctional ligase/repressor BirA</fullName>
    </recommendedName>
    <alternativeName>
        <fullName evidence="6">Biotin operon repressor</fullName>
    </alternativeName>
    <alternativeName>
        <fullName evidence="6">Biotin--[acetyl-CoA-carboxylase] ligase</fullName>
        <ecNumber evidence="6">6.3.4.15</ecNumber>
    </alternativeName>
    <alternativeName>
        <fullName evidence="6">Biotin--protein ligase</fullName>
    </alternativeName>
    <alternativeName>
        <fullName evidence="6">Biotin-[acetyl-CoA carboxylase] synthetase</fullName>
    </alternativeName>
</protein>
<evidence type="ECO:0000259" key="7">
    <source>
        <dbReference type="PROSITE" id="PS51733"/>
    </source>
</evidence>
<evidence type="ECO:0000256" key="3">
    <source>
        <dbReference type="ARBA" id="ARBA00022840"/>
    </source>
</evidence>
<dbReference type="HAMAP" id="MF_00978">
    <property type="entry name" value="Bifunct_BirA"/>
    <property type="match status" value="1"/>
</dbReference>
<dbReference type="Pfam" id="PF03099">
    <property type="entry name" value="BPL_LplA_LipB"/>
    <property type="match status" value="1"/>
</dbReference>
<keyword evidence="4 6" id="KW-0092">Biotin</keyword>
<comment type="function">
    <text evidence="6">Acts both as a biotin--[acetyl-CoA-carboxylase] ligase and a biotin-operon repressor. In the presence of ATP, BirA activates biotin to form the BirA-biotinyl-5'-adenylate (BirA-bio-5'-AMP or holoBirA) complex. HoloBirA can either transfer the biotinyl moiety to the biotin carboxyl carrier protein (BCCP) subunit of acetyl-CoA carboxylase, or bind to the biotin operator site and inhibit transcription of the operon.</text>
</comment>
<feature type="binding site" evidence="6">
    <location>
        <position position="120"/>
    </location>
    <ligand>
        <name>biotin</name>
        <dbReference type="ChEBI" id="CHEBI:57586"/>
    </ligand>
</feature>
<dbReference type="InterPro" id="IPR036390">
    <property type="entry name" value="WH_DNA-bd_sf"/>
</dbReference>
<dbReference type="OrthoDB" id="9807064at2"/>
<feature type="binding site" evidence="6">
    <location>
        <begin position="97"/>
        <end position="99"/>
    </location>
    <ligand>
        <name>biotin</name>
        <dbReference type="ChEBI" id="CHEBI:57586"/>
    </ligand>
</feature>
<reference evidence="9" key="1">
    <citation type="submission" date="2016-02" db="EMBL/GenBank/DDBJ databases">
        <authorList>
            <person name="Schultz-Johansen M."/>
            <person name="Glaring M.A."/>
            <person name="Bech P.K."/>
            <person name="Stougaard P."/>
        </authorList>
    </citation>
    <scope>NUCLEOTIDE SEQUENCE [LARGE SCALE GENOMIC DNA]</scope>
    <source>
        <strain evidence="9">S66</strain>
    </source>
</reference>
<feature type="binding site" evidence="6">
    <location>
        <position position="191"/>
    </location>
    <ligand>
        <name>biotin</name>
        <dbReference type="ChEBI" id="CHEBI:57586"/>
    </ligand>
</feature>
<dbReference type="InterPro" id="IPR004408">
    <property type="entry name" value="Biotin_CoA_COase_ligase"/>
</dbReference>
<keyword evidence="6" id="KW-0678">Repressor</keyword>
<dbReference type="Gene3D" id="3.30.930.10">
    <property type="entry name" value="Bira Bifunctional Protein, Domain 2"/>
    <property type="match status" value="1"/>
</dbReference>
<dbReference type="STRING" id="1799789.AX660_00870"/>
<dbReference type="CDD" id="cd00090">
    <property type="entry name" value="HTH_ARSR"/>
    <property type="match status" value="1"/>
</dbReference>
<dbReference type="SUPFAM" id="SSF46785">
    <property type="entry name" value="Winged helix' DNA-binding domain"/>
    <property type="match status" value="1"/>
</dbReference>
<keyword evidence="1 6" id="KW-0436">Ligase</keyword>
<dbReference type="InterPro" id="IPR036388">
    <property type="entry name" value="WH-like_DNA-bd_sf"/>
</dbReference>
<evidence type="ECO:0000256" key="1">
    <source>
        <dbReference type="ARBA" id="ARBA00022598"/>
    </source>
</evidence>
<accession>A0A148KMN5</accession>
<evidence type="ECO:0000313" key="9">
    <source>
        <dbReference type="Proteomes" id="UP000070299"/>
    </source>
</evidence>
<dbReference type="GO" id="GO:0005737">
    <property type="term" value="C:cytoplasm"/>
    <property type="evidence" value="ECO:0007669"/>
    <property type="project" value="TreeGrafter"/>
</dbReference>
<organism evidence="8 9">
    <name type="scientific">Paraglaciecola hydrolytica</name>
    <dbReference type="NCBI Taxonomy" id="1799789"/>
    <lineage>
        <taxon>Bacteria</taxon>
        <taxon>Pseudomonadati</taxon>
        <taxon>Pseudomonadota</taxon>
        <taxon>Gammaproteobacteria</taxon>
        <taxon>Alteromonadales</taxon>
        <taxon>Alteromonadaceae</taxon>
        <taxon>Paraglaciecola</taxon>
    </lineage>
</organism>
<dbReference type="InterPro" id="IPR045864">
    <property type="entry name" value="aa-tRNA-synth_II/BPL/LPL"/>
</dbReference>
<dbReference type="InterPro" id="IPR030855">
    <property type="entry name" value="Bifunct_BirA"/>
</dbReference>
<dbReference type="NCBIfam" id="NF008847">
    <property type="entry name" value="PRK11886.1-2"/>
    <property type="match status" value="1"/>
</dbReference>
<dbReference type="Pfam" id="PF08279">
    <property type="entry name" value="HTH_11"/>
    <property type="match status" value="1"/>
</dbReference>
<dbReference type="SUPFAM" id="SSF55681">
    <property type="entry name" value="Class II aaRS and biotin synthetases"/>
    <property type="match status" value="1"/>
</dbReference>
<dbReference type="Proteomes" id="UP000070299">
    <property type="component" value="Unassembled WGS sequence"/>
</dbReference>